<protein>
    <submittedName>
        <fullName evidence="1">8-amino-7-oxononanoate synthase</fullName>
    </submittedName>
</protein>
<dbReference type="AlphaFoldDB" id="A0A6I4IFZ4"/>
<evidence type="ECO:0000313" key="2">
    <source>
        <dbReference type="Proteomes" id="UP000431264"/>
    </source>
</evidence>
<proteinExistence type="predicted"/>
<dbReference type="OrthoDB" id="240921at2"/>
<organism evidence="1 2">
    <name type="scientific">Flavobacterium profundi</name>
    <dbReference type="NCBI Taxonomy" id="1774945"/>
    <lineage>
        <taxon>Bacteria</taxon>
        <taxon>Pseudomonadati</taxon>
        <taxon>Bacteroidota</taxon>
        <taxon>Flavobacteriia</taxon>
        <taxon>Flavobacteriales</taxon>
        <taxon>Flavobacteriaceae</taxon>
        <taxon>Flavobacterium</taxon>
    </lineage>
</organism>
<sequence length="381" mass="45425">MENITFKIYRDVQSLPEQWDDIASENHFLQKPYLNVLQHTAPINMECFYIGIFNATELIGVSIAQYVNVDQLESFGERDNCLKTHIRNFIFKNFCSHVLFLGNNMITGENSFVFKNKVPVAWISKILSECTKELIHYFKQKKITIHIVTYKDFYKSFTKELKAHDFHSLYEFNTQPNMIFKLRPEWQSSADYVNAFTKKYRDQYKRAHKKIEGIVTKELNLEEIVQYEERIYELYHYVAVNAPFNTFFLSKNHFSFFKKQCGNRFKLFGYFKDSILIGFHTILLNENTLETYFLGYDEEHQKEHMLYLNMLYNMTEFGIEHQFKKIIFGRTALEIKSSIGAEPIDMTGFIFHTNPLINFLMPKIFSKLEPNVSWQQRHPFK</sequence>
<keyword evidence="2" id="KW-1185">Reference proteome</keyword>
<reference evidence="2" key="1">
    <citation type="submission" date="2019-05" db="EMBL/GenBank/DDBJ databases">
        <title>Flavobacterium profundi sp. nov., isolated from a deep-sea seamount.</title>
        <authorList>
            <person name="Zhang D.-C."/>
        </authorList>
    </citation>
    <scope>NUCLEOTIDE SEQUENCE [LARGE SCALE GENOMIC DNA]</scope>
    <source>
        <strain evidence="2">TP390</strain>
    </source>
</reference>
<dbReference type="SUPFAM" id="SSF55729">
    <property type="entry name" value="Acyl-CoA N-acyltransferases (Nat)"/>
    <property type="match status" value="1"/>
</dbReference>
<dbReference type="EMBL" id="WQLW01000003">
    <property type="protein sequence ID" value="MVO08585.1"/>
    <property type="molecule type" value="Genomic_DNA"/>
</dbReference>
<dbReference type="Proteomes" id="UP000431264">
    <property type="component" value="Unassembled WGS sequence"/>
</dbReference>
<evidence type="ECO:0000313" key="1">
    <source>
        <dbReference type="EMBL" id="MVO08585.1"/>
    </source>
</evidence>
<gene>
    <name evidence="1" type="ORF">GOQ30_05340</name>
</gene>
<dbReference type="RefSeq" id="WP_140996983.1">
    <property type="nucleotide sequence ID" value="NZ_VDCZ01000003.1"/>
</dbReference>
<dbReference type="Gene3D" id="3.40.630.30">
    <property type="match status" value="1"/>
</dbReference>
<name>A0A6I4IFZ4_9FLAO</name>
<accession>A0A6I4IFZ4</accession>
<comment type="caution">
    <text evidence="1">The sequence shown here is derived from an EMBL/GenBank/DDBJ whole genome shotgun (WGS) entry which is preliminary data.</text>
</comment>
<dbReference type="InterPro" id="IPR016181">
    <property type="entry name" value="Acyl_CoA_acyltransferase"/>
</dbReference>